<dbReference type="RefSeq" id="WP_055576693.1">
    <property type="nucleotide sequence ID" value="NZ_LKTM01000024.1"/>
</dbReference>
<reference evidence="1 2" key="1">
    <citation type="submission" date="2015-10" db="EMBL/GenBank/DDBJ databases">
        <title>Mycobacterium gordonae draft genome assembly.</title>
        <authorList>
            <person name="Ustinova V."/>
            <person name="Smirnova T."/>
            <person name="Blagodatskikh K."/>
            <person name="Varlamov D."/>
            <person name="Larionova E."/>
            <person name="Chernousova L."/>
        </authorList>
    </citation>
    <scope>NUCLEOTIDE SEQUENCE [LARGE SCALE GENOMIC DNA]</scope>
    <source>
        <strain evidence="1 2">CTRI 14-8773</strain>
    </source>
</reference>
<dbReference type="OrthoDB" id="4697273at2"/>
<comment type="caution">
    <text evidence="1">The sequence shown here is derived from an EMBL/GenBank/DDBJ whole genome shotgun (WGS) entry which is preliminary data.</text>
</comment>
<sequence length="301" mass="33045">MTPEDPPRTLQDEVRRLRAGIVKHLPSTRDPQESEMVRVVSAASLAWDGQLDRVDRFSRPLLPSGALTEERANPEMTAQLFLEQMASDYRRVASCQLDLREVEARRNSEEGIKTLERAGVVSRPVAPLAVGQHLASQRSGKQDLASVFEPWIATPENSDRDSPYAAVFGEVLGPLIIVALDNSPSDPALPGWSGRVGEVWCAEFLAAGAEILKWPALLGRSHIEGRVLRASRYDTADFTETANKVVAVAQGFRRVEDVRVSAAGTVPRVELVLAGDGLTREELTRFTNEIKHLHAEVAILS</sequence>
<organism evidence="1 2">
    <name type="scientific">Mycobacterium gordonae</name>
    <dbReference type="NCBI Taxonomy" id="1778"/>
    <lineage>
        <taxon>Bacteria</taxon>
        <taxon>Bacillati</taxon>
        <taxon>Actinomycetota</taxon>
        <taxon>Actinomycetes</taxon>
        <taxon>Mycobacteriales</taxon>
        <taxon>Mycobacteriaceae</taxon>
        <taxon>Mycobacterium</taxon>
    </lineage>
</organism>
<evidence type="ECO:0000313" key="1">
    <source>
        <dbReference type="EMBL" id="KQH80465.1"/>
    </source>
</evidence>
<proteinExistence type="predicted"/>
<dbReference type="Proteomes" id="UP000051677">
    <property type="component" value="Unassembled WGS sequence"/>
</dbReference>
<dbReference type="AlphaFoldDB" id="A0A0Q2LX62"/>
<accession>A0A0Q2LX62</accession>
<protein>
    <submittedName>
        <fullName evidence="1">Uncharacterized protein</fullName>
    </submittedName>
</protein>
<name>A0A0Q2LX62_MYCGO</name>
<dbReference type="EMBL" id="LKTM01000024">
    <property type="protein sequence ID" value="KQH80465.1"/>
    <property type="molecule type" value="Genomic_DNA"/>
</dbReference>
<evidence type="ECO:0000313" key="2">
    <source>
        <dbReference type="Proteomes" id="UP000051677"/>
    </source>
</evidence>
<gene>
    <name evidence="1" type="ORF">AO501_15830</name>
</gene>